<accession>A0A0N1I018</accession>
<name>A0A0N1I018_LEPSE</name>
<organism evidence="2 3">
    <name type="scientific">Leptomonas seymouri</name>
    <dbReference type="NCBI Taxonomy" id="5684"/>
    <lineage>
        <taxon>Eukaryota</taxon>
        <taxon>Discoba</taxon>
        <taxon>Euglenozoa</taxon>
        <taxon>Kinetoplastea</taxon>
        <taxon>Metakinetoplastina</taxon>
        <taxon>Trypanosomatida</taxon>
        <taxon>Trypanosomatidae</taxon>
        <taxon>Leishmaniinae</taxon>
        <taxon>Leptomonas</taxon>
    </lineage>
</organism>
<dbReference type="VEuPathDB" id="TriTrypDB:Lsey_0034_0090"/>
<dbReference type="InterPro" id="IPR016024">
    <property type="entry name" value="ARM-type_fold"/>
</dbReference>
<feature type="domain" description="RNA-editing substrate-binding complex 8 protein HEAT repeats" evidence="1">
    <location>
        <begin position="39"/>
        <end position="542"/>
    </location>
</feature>
<dbReference type="Proteomes" id="UP000038009">
    <property type="component" value="Unassembled WGS sequence"/>
</dbReference>
<dbReference type="Pfam" id="PF26172">
    <property type="entry name" value="RESC8"/>
    <property type="match status" value="1"/>
</dbReference>
<dbReference type="SUPFAM" id="SSF48371">
    <property type="entry name" value="ARM repeat"/>
    <property type="match status" value="1"/>
</dbReference>
<dbReference type="EMBL" id="LJSK01000034">
    <property type="protein sequence ID" value="KPI88994.1"/>
    <property type="molecule type" value="Genomic_DNA"/>
</dbReference>
<evidence type="ECO:0000313" key="2">
    <source>
        <dbReference type="EMBL" id="KPI88994.1"/>
    </source>
</evidence>
<keyword evidence="3" id="KW-1185">Reference proteome</keyword>
<gene>
    <name evidence="2" type="ORF">ABL78_1878</name>
</gene>
<dbReference type="CDD" id="cd23736">
    <property type="entry name" value="RESC8-like"/>
    <property type="match status" value="1"/>
</dbReference>
<dbReference type="InterPro" id="IPR058977">
    <property type="entry name" value="RESC8_HEAT"/>
</dbReference>
<evidence type="ECO:0000259" key="1">
    <source>
        <dbReference type="Pfam" id="PF26172"/>
    </source>
</evidence>
<dbReference type="OMA" id="YGFKDWS"/>
<protein>
    <recommendedName>
        <fullName evidence="1">RNA-editing substrate-binding complex 8 protein HEAT repeats domain-containing protein</fullName>
    </recommendedName>
</protein>
<proteinExistence type="predicted"/>
<sequence>MNRVGGAMVTANLFQPAVLTGAQRASLPYIFHRIRLNLVPFNAQDIYQVCLVAYNNDTIDMMADAEVMRGIADSFSQSDQSVLTPFQTSLVMDTLRKAGINISPKDVVVPEEDAVSPETLLDVLRAMNVHGGTRDETKIASVLKKIPPLLDEFSPSQLSLALSELGKLRCSDADAMGKIAKRLFNVVEDIGPLEASLMVKSLAMTRGVPYMILRKAFSIAEQRIPDFQPEDYTNTLTALQNAGRQFTRTFVKLVEAGLDLVEGMDAATLAAFLVTFTQLEYANREHVEIYADALVDVANDLDEKTLVQAFVALQRLNLLHEDVYSNLVSCVMRYARLLDPRHLAPVMDVCSSAAHNSDVLMKVLLDRAYECTRYLHPAALAEILDIIAHYPPARSHALVEVFGRQAQLRLEIFSPRDLARATRGLAHLGYREPEYYTMAAERAFMYGFKDWSFLEPILMGMSYSEEVPTTTIKILASFTAPMAKSMSLQEVERANRYFLHMKCEEDFLYRALANRVMHFVKEITPDMPQELQQLVQRGAVNRMSEV</sequence>
<reference evidence="2 3" key="1">
    <citation type="journal article" date="2015" name="PLoS Pathog.">
        <title>Leptomonas seymouri: Adaptations to the Dixenous Life Cycle Analyzed by Genome Sequencing, Transcriptome Profiling and Co-infection with Leishmania donovani.</title>
        <authorList>
            <person name="Kraeva N."/>
            <person name="Butenko A."/>
            <person name="Hlavacova J."/>
            <person name="Kostygov A."/>
            <person name="Myskova J."/>
            <person name="Grybchuk D."/>
            <person name="Lestinova T."/>
            <person name="Votypka J."/>
            <person name="Volf P."/>
            <person name="Opperdoes F."/>
            <person name="Flegontov P."/>
            <person name="Lukes J."/>
            <person name="Yurchenko V."/>
        </authorList>
    </citation>
    <scope>NUCLEOTIDE SEQUENCE [LARGE SCALE GENOMIC DNA]</scope>
    <source>
        <strain evidence="2 3">ATCC 30220</strain>
    </source>
</reference>
<dbReference type="AlphaFoldDB" id="A0A0N1I018"/>
<evidence type="ECO:0000313" key="3">
    <source>
        <dbReference type="Proteomes" id="UP000038009"/>
    </source>
</evidence>
<dbReference type="OrthoDB" id="278343at2759"/>
<comment type="caution">
    <text evidence="2">The sequence shown here is derived from an EMBL/GenBank/DDBJ whole genome shotgun (WGS) entry which is preliminary data.</text>
</comment>